<dbReference type="Proteomes" id="UP000719267">
    <property type="component" value="Unassembled WGS sequence"/>
</dbReference>
<proteinExistence type="predicted"/>
<dbReference type="SMART" id="SM00530">
    <property type="entry name" value="HTH_XRE"/>
    <property type="match status" value="1"/>
</dbReference>
<dbReference type="EMBL" id="JAHWDF010000030">
    <property type="protein sequence ID" value="MBW2963054.1"/>
    <property type="molecule type" value="Genomic_DNA"/>
</dbReference>
<evidence type="ECO:0000259" key="2">
    <source>
        <dbReference type="PROSITE" id="PS50943"/>
    </source>
</evidence>
<protein>
    <submittedName>
        <fullName evidence="3">Helix-turn-helix domain-containing protein</fullName>
    </submittedName>
</protein>
<comment type="caution">
    <text evidence="3">The sequence shown here is derived from an EMBL/GenBank/DDBJ whole genome shotgun (WGS) entry which is preliminary data.</text>
</comment>
<accession>A0ABS6W5G7</accession>
<dbReference type="InterPro" id="IPR001387">
    <property type="entry name" value="Cro/C1-type_HTH"/>
</dbReference>
<evidence type="ECO:0000313" key="4">
    <source>
        <dbReference type="Proteomes" id="UP000719267"/>
    </source>
</evidence>
<dbReference type="CDD" id="cd00093">
    <property type="entry name" value="HTH_XRE"/>
    <property type="match status" value="1"/>
</dbReference>
<feature type="coiled-coil region" evidence="1">
    <location>
        <begin position="102"/>
        <end position="133"/>
    </location>
</feature>
<evidence type="ECO:0000256" key="1">
    <source>
        <dbReference type="SAM" id="Coils"/>
    </source>
</evidence>
<gene>
    <name evidence="3" type="ORF">KW502_14810</name>
</gene>
<dbReference type="Pfam" id="PF01381">
    <property type="entry name" value="HTH_3"/>
    <property type="match status" value="1"/>
</dbReference>
<reference evidence="3 4" key="1">
    <citation type="submission" date="2021-07" db="EMBL/GenBank/DDBJ databases">
        <title>Mesonia aestuariivivens sp. nov., isolated from a tidal flat.</title>
        <authorList>
            <person name="Kim Y.-O."/>
            <person name="Yoon J.-H."/>
        </authorList>
    </citation>
    <scope>NUCLEOTIDE SEQUENCE [LARGE SCALE GENOMIC DNA]</scope>
    <source>
        <strain evidence="3 4">JHPTF-M18</strain>
    </source>
</reference>
<organism evidence="3 4">
    <name type="scientific">Mesonia aestuariivivens</name>
    <dbReference type="NCBI Taxonomy" id="2796128"/>
    <lineage>
        <taxon>Bacteria</taxon>
        <taxon>Pseudomonadati</taxon>
        <taxon>Bacteroidota</taxon>
        <taxon>Flavobacteriia</taxon>
        <taxon>Flavobacteriales</taxon>
        <taxon>Flavobacteriaceae</taxon>
        <taxon>Mesonia</taxon>
    </lineage>
</organism>
<sequence length="137" mass="15723">MSTAIKPSHIGRKISRIRELRGMKQETLAAELGISQQSVSSLEQSERVEDEKLEQVAKILGVTKEGIENFSEEAMVNYFNTFNEKVSSSNFGHHNTCTFNPLDKLMESVDENKKLYERLLEAEKEKVAYLERLLEKK</sequence>
<dbReference type="RefSeq" id="WP_219041335.1">
    <property type="nucleotide sequence ID" value="NZ_JAHWDF010000030.1"/>
</dbReference>
<name>A0ABS6W5G7_9FLAO</name>
<evidence type="ECO:0000313" key="3">
    <source>
        <dbReference type="EMBL" id="MBW2963054.1"/>
    </source>
</evidence>
<keyword evidence="1" id="KW-0175">Coiled coil</keyword>
<dbReference type="PROSITE" id="PS50943">
    <property type="entry name" value="HTH_CROC1"/>
    <property type="match status" value="1"/>
</dbReference>
<keyword evidence="4" id="KW-1185">Reference proteome</keyword>
<feature type="domain" description="HTH cro/C1-type" evidence="2">
    <location>
        <begin position="14"/>
        <end position="67"/>
    </location>
</feature>